<dbReference type="InterPro" id="IPR036397">
    <property type="entry name" value="RNaseH_sf"/>
</dbReference>
<dbReference type="SMART" id="SM00382">
    <property type="entry name" value="AAA"/>
    <property type="match status" value="1"/>
</dbReference>
<proteinExistence type="predicted"/>
<dbReference type="Proteomes" id="UP000332933">
    <property type="component" value="Unassembled WGS sequence"/>
</dbReference>
<dbReference type="OrthoDB" id="26838at2759"/>
<evidence type="ECO:0000313" key="6">
    <source>
        <dbReference type="Proteomes" id="UP000332933"/>
    </source>
</evidence>
<dbReference type="AlphaFoldDB" id="A0A485LUW0"/>
<keyword evidence="1" id="KW-0547">Nucleotide-binding</keyword>
<dbReference type="CDD" id="cd00009">
    <property type="entry name" value="AAA"/>
    <property type="match status" value="1"/>
</dbReference>
<name>A0A485LUW0_9STRA</name>
<dbReference type="SUPFAM" id="SSF53098">
    <property type="entry name" value="Ribonuclease H-like"/>
    <property type="match status" value="1"/>
</dbReference>
<gene>
    <name evidence="5" type="primary">Aste57867_25185</name>
    <name evidence="4" type="ORF">As57867_025107</name>
    <name evidence="5" type="ORF">ASTE57867_25185</name>
</gene>
<dbReference type="Pfam" id="PF01612">
    <property type="entry name" value="DNA_pol_A_exo1"/>
    <property type="match status" value="1"/>
</dbReference>
<accession>A0A485LUW0</accession>
<dbReference type="InterPro" id="IPR002562">
    <property type="entry name" value="3'-5'_exonuclease_dom"/>
</dbReference>
<evidence type="ECO:0000256" key="2">
    <source>
        <dbReference type="ARBA" id="ARBA00022840"/>
    </source>
</evidence>
<reference evidence="5 6" key="1">
    <citation type="submission" date="2019-03" db="EMBL/GenBank/DDBJ databases">
        <authorList>
            <person name="Gaulin E."/>
            <person name="Dumas B."/>
        </authorList>
    </citation>
    <scope>NUCLEOTIDE SEQUENCE [LARGE SCALE GENOMIC DNA]</scope>
    <source>
        <strain evidence="5">CBS 568.67</strain>
    </source>
</reference>
<dbReference type="Pfam" id="PF19568">
    <property type="entry name" value="Spore_III_AA"/>
    <property type="match status" value="1"/>
</dbReference>
<dbReference type="PANTHER" id="PTHR20953">
    <property type="entry name" value="KINASE-RELATED"/>
    <property type="match status" value="1"/>
</dbReference>
<evidence type="ECO:0000313" key="4">
    <source>
        <dbReference type="EMBL" id="KAF0682734.1"/>
    </source>
</evidence>
<dbReference type="GO" id="GO:0005524">
    <property type="term" value="F:ATP binding"/>
    <property type="evidence" value="ECO:0007669"/>
    <property type="project" value="UniProtKB-KW"/>
</dbReference>
<dbReference type="GO" id="GO:0003676">
    <property type="term" value="F:nucleic acid binding"/>
    <property type="evidence" value="ECO:0007669"/>
    <property type="project" value="InterPro"/>
</dbReference>
<dbReference type="GO" id="GO:0008408">
    <property type="term" value="F:3'-5' exonuclease activity"/>
    <property type="evidence" value="ECO:0007669"/>
    <property type="project" value="InterPro"/>
</dbReference>
<evidence type="ECO:0000259" key="3">
    <source>
        <dbReference type="SMART" id="SM00382"/>
    </source>
</evidence>
<dbReference type="InterPro" id="IPR012337">
    <property type="entry name" value="RNaseH-like_sf"/>
</dbReference>
<dbReference type="SUPFAM" id="SSF52540">
    <property type="entry name" value="P-loop containing nucleoside triphosphate hydrolases"/>
    <property type="match status" value="1"/>
</dbReference>
<dbReference type="InterPro" id="IPR003593">
    <property type="entry name" value="AAA+_ATPase"/>
</dbReference>
<keyword evidence="2" id="KW-0067">ATP-binding</keyword>
<reference evidence="4" key="2">
    <citation type="submission" date="2019-06" db="EMBL/GenBank/DDBJ databases">
        <title>Genomics analysis of Aphanomyces spp. identifies a new class of oomycete effector associated with host adaptation.</title>
        <authorList>
            <person name="Gaulin E."/>
        </authorList>
    </citation>
    <scope>NUCLEOTIDE SEQUENCE</scope>
    <source>
        <strain evidence="4">CBS 578.67</strain>
    </source>
</reference>
<dbReference type="Gene3D" id="3.30.420.10">
    <property type="entry name" value="Ribonuclease H-like superfamily/Ribonuclease H"/>
    <property type="match status" value="1"/>
</dbReference>
<keyword evidence="6" id="KW-1185">Reference proteome</keyword>
<dbReference type="InterPro" id="IPR045735">
    <property type="entry name" value="Spore_III_AA_AAA+_ATPase"/>
</dbReference>
<protein>
    <submittedName>
        <fullName evidence="5">Aste57867_25185 protein</fullName>
    </submittedName>
</protein>
<organism evidence="5 6">
    <name type="scientific">Aphanomyces stellatus</name>
    <dbReference type="NCBI Taxonomy" id="120398"/>
    <lineage>
        <taxon>Eukaryota</taxon>
        <taxon>Sar</taxon>
        <taxon>Stramenopiles</taxon>
        <taxon>Oomycota</taxon>
        <taxon>Saprolegniomycetes</taxon>
        <taxon>Saprolegniales</taxon>
        <taxon>Verrucalvaceae</taxon>
        <taxon>Aphanomyces</taxon>
    </lineage>
</organism>
<dbReference type="PANTHER" id="PTHR20953:SF3">
    <property type="entry name" value="P-LOOP CONTAINING NUCLEOSIDE TRIPHOSPHATE HYDROLASES SUPERFAMILY PROTEIN"/>
    <property type="match status" value="1"/>
</dbReference>
<feature type="domain" description="AAA+ ATPase" evidence="3">
    <location>
        <begin position="396"/>
        <end position="550"/>
    </location>
</feature>
<dbReference type="EMBL" id="VJMH01007491">
    <property type="protein sequence ID" value="KAF0682734.1"/>
    <property type="molecule type" value="Genomic_DNA"/>
</dbReference>
<dbReference type="InterPro" id="IPR027417">
    <property type="entry name" value="P-loop_NTPase"/>
</dbReference>
<evidence type="ECO:0000313" key="5">
    <source>
        <dbReference type="EMBL" id="VFU01814.1"/>
    </source>
</evidence>
<dbReference type="Gene3D" id="3.40.50.300">
    <property type="entry name" value="P-loop containing nucleotide triphosphate hydrolases"/>
    <property type="match status" value="1"/>
</dbReference>
<dbReference type="GO" id="GO:0006139">
    <property type="term" value="P:nucleobase-containing compound metabolic process"/>
    <property type="evidence" value="ECO:0007669"/>
    <property type="project" value="InterPro"/>
</dbReference>
<evidence type="ECO:0000256" key="1">
    <source>
        <dbReference type="ARBA" id="ARBA00022741"/>
    </source>
</evidence>
<dbReference type="EMBL" id="CAADRA010007517">
    <property type="protein sequence ID" value="VFU01814.1"/>
    <property type="molecule type" value="Genomic_DNA"/>
</dbReference>
<sequence length="625" mass="68185">MVNPLLPTESPMPPRLMAWTMEPEHVRITFIETVSALVWVLANDSVLGTAVEASAVVAIACERGCPPESNLQLLQLATDITIYIVDCNVLGAATVVGLLQPLLERPSLTKIFFDLHDLVTSFHAVSPDLSIVGAWDMQLAMELQTNQTKMDVESMLASVPGRPANTNDFVEDRLRHTNRTALFSERPLHREVLAFAAYDALLLLDRYDAIENNMDDDEWAHIQVASDARARSAVALHGQRKLAFDKANRFAFASFELMAAARPHDMYVGPPLVVHGDLDPILSLLPPEWSEVLSAPEVASTLSDIVLDKGRRPWAWSRGVRLLLGDEDREVTPDDMDAIVTKVGGFGTDNRAGLEKQLHRISALRNRNQDIVGLTMRVGRHVPGLSTLLLDILLASEANVLFLGEPGCGKTTIVRDVARELAVRRNVCIVDTSNEIAGVVNIESLRLDLLTLTTVGDGDVPHPCVGLARRIMVPSLDAQSAIMVECVQSHTPQVLLVDEVGRASEVEAARTCKQRGVRMIASAHGSLRKLLKNKPLRGLVGGVESVTVGDALAQKSGKLQKIVAQRAGDPVFEVIVELEKGQYNTWRVVLHAAEAVDAILEGKSYKAQVRSRVCANGIGILEIQV</sequence>